<name>A0A2K3V1F1_9DEIO</name>
<accession>A0A2K3V1F1</accession>
<dbReference type="OrthoDB" id="73349at2"/>
<dbReference type="RefSeq" id="WP_103313052.1">
    <property type="nucleotide sequence ID" value="NZ_PPPD01000001.1"/>
</dbReference>
<proteinExistence type="inferred from homology"/>
<evidence type="ECO:0000313" key="3">
    <source>
        <dbReference type="Proteomes" id="UP000236379"/>
    </source>
</evidence>
<dbReference type="PANTHER" id="PTHR34297">
    <property type="entry name" value="HYPOTHETICAL CYTOSOLIC PROTEIN-RELATED"/>
    <property type="match status" value="1"/>
</dbReference>
<comment type="caution">
    <text evidence="2">The sequence shown here is derived from an EMBL/GenBank/DDBJ whole genome shotgun (WGS) entry which is preliminary data.</text>
</comment>
<dbReference type="InterPro" id="IPR005531">
    <property type="entry name" value="Asp23"/>
</dbReference>
<keyword evidence="3" id="KW-1185">Reference proteome</keyword>
<protein>
    <submittedName>
        <fullName evidence="2">Asp23/Gls24 family envelope stress response protein</fullName>
    </submittedName>
</protein>
<evidence type="ECO:0000256" key="1">
    <source>
        <dbReference type="ARBA" id="ARBA00005721"/>
    </source>
</evidence>
<comment type="similarity">
    <text evidence="1">Belongs to the asp23 family.</text>
</comment>
<dbReference type="Pfam" id="PF03780">
    <property type="entry name" value="Asp23"/>
    <property type="match status" value="1"/>
</dbReference>
<evidence type="ECO:0000313" key="2">
    <source>
        <dbReference type="EMBL" id="PNY82620.1"/>
    </source>
</evidence>
<reference evidence="2 3" key="1">
    <citation type="submission" date="2018-01" db="EMBL/GenBank/DDBJ databases">
        <title>Deinococcus koreensis sp. nov., a radiation-resistant bacterium isolated from river water.</title>
        <authorList>
            <person name="Choi A."/>
        </authorList>
    </citation>
    <scope>NUCLEOTIDE SEQUENCE [LARGE SCALE GENOMIC DNA]</scope>
    <source>
        <strain evidence="2 3">SJW1-2</strain>
    </source>
</reference>
<dbReference type="AlphaFoldDB" id="A0A2K3V1F1"/>
<dbReference type="EMBL" id="PPPD01000001">
    <property type="protein sequence ID" value="PNY82620.1"/>
    <property type="molecule type" value="Genomic_DNA"/>
</dbReference>
<dbReference type="PANTHER" id="PTHR34297:SF1">
    <property type="entry name" value="ASP23_GLS24 FAMILY ENVELOPE STRESS RESPONSE PROTEIN"/>
    <property type="match status" value="1"/>
</dbReference>
<dbReference type="Proteomes" id="UP000236379">
    <property type="component" value="Unassembled WGS sequence"/>
</dbReference>
<gene>
    <name evidence="2" type="ORF">CVO96_15800</name>
</gene>
<organism evidence="2 3">
    <name type="scientific">Deinococcus koreensis</name>
    <dbReference type="NCBI Taxonomy" id="2054903"/>
    <lineage>
        <taxon>Bacteria</taxon>
        <taxon>Thermotogati</taxon>
        <taxon>Deinococcota</taxon>
        <taxon>Deinococci</taxon>
        <taxon>Deinococcales</taxon>
        <taxon>Deinococcaceae</taxon>
        <taxon>Deinococcus</taxon>
    </lineage>
</organism>
<sequence>MATPEVEISKHVLLDIASTTLDGIEGAEVASAPLKVNDVLRQQANTRRPRALRVTREGPDVLVEVGLNVEYGQNLVALAERAQRAVQENIELMTGLKVRSVNVTVQGVCLPKGPGA</sequence>